<dbReference type="SUPFAM" id="SSF161098">
    <property type="entry name" value="MetI-like"/>
    <property type="match status" value="1"/>
</dbReference>
<keyword evidence="11" id="KW-1185">Reference proteome</keyword>
<feature type="compositionally biased region" description="Gly residues" evidence="8">
    <location>
        <begin position="279"/>
        <end position="288"/>
    </location>
</feature>
<dbReference type="PANTHER" id="PTHR30614:SF21">
    <property type="entry name" value="AMINO ACID ABC TRANSPORTER PERMEASE"/>
    <property type="match status" value="1"/>
</dbReference>
<feature type="domain" description="ABC transmembrane type-1" evidence="9">
    <location>
        <begin position="68"/>
        <end position="259"/>
    </location>
</feature>
<evidence type="ECO:0000256" key="1">
    <source>
        <dbReference type="ARBA" id="ARBA00004651"/>
    </source>
</evidence>
<dbReference type="NCBIfam" id="TIGR01726">
    <property type="entry name" value="HEQRo_perm_3TM"/>
    <property type="match status" value="1"/>
</dbReference>
<protein>
    <submittedName>
        <fullName evidence="10">Amino acid ABC transporter permease</fullName>
    </submittedName>
</protein>
<dbReference type="GO" id="GO:0043190">
    <property type="term" value="C:ATP-binding cassette (ABC) transporter complex"/>
    <property type="evidence" value="ECO:0007669"/>
    <property type="project" value="InterPro"/>
</dbReference>
<dbReference type="OrthoDB" id="4543034at2"/>
<dbReference type="Gene3D" id="1.10.3720.10">
    <property type="entry name" value="MetI-like"/>
    <property type="match status" value="1"/>
</dbReference>
<dbReference type="RefSeq" id="WP_050669771.1">
    <property type="nucleotide sequence ID" value="NZ_LAIR01000002.1"/>
</dbReference>
<evidence type="ECO:0000256" key="8">
    <source>
        <dbReference type="SAM" id="MobiDB-lite"/>
    </source>
</evidence>
<dbReference type="GO" id="GO:0006865">
    <property type="term" value="P:amino acid transport"/>
    <property type="evidence" value="ECO:0007669"/>
    <property type="project" value="TreeGrafter"/>
</dbReference>
<feature type="region of interest" description="Disordered" evidence="8">
    <location>
        <begin position="273"/>
        <end position="299"/>
    </location>
</feature>
<dbReference type="InterPro" id="IPR010065">
    <property type="entry name" value="AA_ABC_transptr_permease_3TM"/>
</dbReference>
<dbReference type="AlphaFoldDB" id="A0A0L6CIT5"/>
<dbReference type="Proteomes" id="UP000037397">
    <property type="component" value="Unassembled WGS sequence"/>
</dbReference>
<evidence type="ECO:0000256" key="2">
    <source>
        <dbReference type="ARBA" id="ARBA00022448"/>
    </source>
</evidence>
<accession>A0A0L6CIT5</accession>
<name>A0A0L6CIT5_9MICO</name>
<evidence type="ECO:0000256" key="3">
    <source>
        <dbReference type="ARBA" id="ARBA00022475"/>
    </source>
</evidence>
<dbReference type="GO" id="GO:0022857">
    <property type="term" value="F:transmembrane transporter activity"/>
    <property type="evidence" value="ECO:0007669"/>
    <property type="project" value="InterPro"/>
</dbReference>
<evidence type="ECO:0000256" key="7">
    <source>
        <dbReference type="RuleBase" id="RU363032"/>
    </source>
</evidence>
<comment type="subcellular location">
    <subcellularLocation>
        <location evidence="1 7">Cell membrane</location>
        <topology evidence="1 7">Multi-pass membrane protein</topology>
    </subcellularLocation>
</comment>
<dbReference type="Pfam" id="PF00528">
    <property type="entry name" value="BPD_transp_1"/>
    <property type="match status" value="1"/>
</dbReference>
<evidence type="ECO:0000256" key="6">
    <source>
        <dbReference type="ARBA" id="ARBA00023136"/>
    </source>
</evidence>
<dbReference type="PATRIC" id="fig|1631356.3.peg.1972"/>
<keyword evidence="6 7" id="KW-0472">Membrane</keyword>
<evidence type="ECO:0000259" key="9">
    <source>
        <dbReference type="PROSITE" id="PS50928"/>
    </source>
</evidence>
<dbReference type="CDD" id="cd06261">
    <property type="entry name" value="TM_PBP2"/>
    <property type="match status" value="1"/>
</dbReference>
<feature type="transmembrane region" description="Helical" evidence="7">
    <location>
        <begin position="20"/>
        <end position="40"/>
    </location>
</feature>
<feature type="transmembrane region" description="Helical" evidence="7">
    <location>
        <begin position="102"/>
        <end position="128"/>
    </location>
</feature>
<keyword evidence="3" id="KW-1003">Cell membrane</keyword>
<dbReference type="InterPro" id="IPR043429">
    <property type="entry name" value="ArtM/GltK/GlnP/TcyL/YhdX-like"/>
</dbReference>
<evidence type="ECO:0000256" key="5">
    <source>
        <dbReference type="ARBA" id="ARBA00022989"/>
    </source>
</evidence>
<dbReference type="EMBL" id="LAIR01000002">
    <property type="protein sequence ID" value="KNX37418.1"/>
    <property type="molecule type" value="Genomic_DNA"/>
</dbReference>
<comment type="similarity">
    <text evidence="7">Belongs to the binding-protein-dependent transport system permease family.</text>
</comment>
<sequence>MSAGVLFDAPGPKARMRHRVLGAVGLLLLAAIIGLVVWKFQQQGQFESSKWTPFVHGEIWNSYLVPGLMGTLKAAAISIVLACVLGGLLALGRLSTVKPIRWIASVIVEFFRAVPVLLMMIFSFGMYVKYNVVPSEQAPLAAVVTGLALYNGSVICEVIRSGVDQLPKGQGEAGLSVGLTEAQTLRSIMLPQAVTAMLPSLVSQLVVVLKDTALGYNVLYAELLYSSNDAASNYSNLVPVILVIAVIYIIINYTLTKIAQWIERRIARRGRSAVTGPDTGVGPGGPVGGPDMNANTVAG</sequence>
<evidence type="ECO:0000313" key="10">
    <source>
        <dbReference type="EMBL" id="KNX37418.1"/>
    </source>
</evidence>
<keyword evidence="5 7" id="KW-1133">Transmembrane helix</keyword>
<dbReference type="STRING" id="1631356.VV01_10110"/>
<comment type="caution">
    <text evidence="10">The sequence shown here is derived from an EMBL/GenBank/DDBJ whole genome shotgun (WGS) entry which is preliminary data.</text>
</comment>
<dbReference type="PANTHER" id="PTHR30614">
    <property type="entry name" value="MEMBRANE COMPONENT OF AMINO ACID ABC TRANSPORTER"/>
    <property type="match status" value="1"/>
</dbReference>
<reference evidence="11" key="1">
    <citation type="submission" date="2015-03" db="EMBL/GenBank/DDBJ databases">
        <title>Luteipulveratus halotolerans sp. nov., a novel actinobacterium (Dermacoccaceae) from Sarawak, Malaysia.</title>
        <authorList>
            <person name="Juboi H."/>
            <person name="Basik A."/>
            <person name="Shamsul S.S."/>
            <person name="Arnold P."/>
            <person name="Schmitt E.K."/>
            <person name="Sanglier J.-J."/>
            <person name="Yeo T."/>
        </authorList>
    </citation>
    <scope>NUCLEOTIDE SEQUENCE [LARGE SCALE GENOMIC DNA]</scope>
    <source>
        <strain evidence="11">C296001</strain>
    </source>
</reference>
<evidence type="ECO:0000256" key="4">
    <source>
        <dbReference type="ARBA" id="ARBA00022692"/>
    </source>
</evidence>
<dbReference type="InterPro" id="IPR035906">
    <property type="entry name" value="MetI-like_sf"/>
</dbReference>
<organism evidence="10 11">
    <name type="scientific">Luteipulveratus halotolerans</name>
    <dbReference type="NCBI Taxonomy" id="1631356"/>
    <lineage>
        <taxon>Bacteria</taxon>
        <taxon>Bacillati</taxon>
        <taxon>Actinomycetota</taxon>
        <taxon>Actinomycetes</taxon>
        <taxon>Micrococcales</taxon>
        <taxon>Dermacoccaceae</taxon>
        <taxon>Luteipulveratus</taxon>
    </lineage>
</organism>
<gene>
    <name evidence="10" type="ORF">VV01_10110</name>
</gene>
<dbReference type="PROSITE" id="PS50928">
    <property type="entry name" value="ABC_TM1"/>
    <property type="match status" value="1"/>
</dbReference>
<feature type="transmembrane region" description="Helical" evidence="7">
    <location>
        <begin position="60"/>
        <end position="90"/>
    </location>
</feature>
<dbReference type="InterPro" id="IPR000515">
    <property type="entry name" value="MetI-like"/>
</dbReference>
<proteinExistence type="inferred from homology"/>
<keyword evidence="4 7" id="KW-0812">Transmembrane</keyword>
<feature type="transmembrane region" description="Helical" evidence="7">
    <location>
        <begin position="236"/>
        <end position="255"/>
    </location>
</feature>
<evidence type="ECO:0000313" key="11">
    <source>
        <dbReference type="Proteomes" id="UP000037397"/>
    </source>
</evidence>
<keyword evidence="2 7" id="KW-0813">Transport</keyword>